<dbReference type="Proteomes" id="UP000241037">
    <property type="component" value="Segment"/>
</dbReference>
<evidence type="ECO:0000313" key="2">
    <source>
        <dbReference type="Proteomes" id="UP000241037"/>
    </source>
</evidence>
<dbReference type="Pfam" id="PF24188">
    <property type="entry name" value="DUF7416"/>
    <property type="match status" value="1"/>
</dbReference>
<keyword evidence="2" id="KW-1185">Reference proteome</keyword>
<organism evidence="1 2">
    <name type="scientific">Klebsiella phage Sugarland</name>
    <dbReference type="NCBI Taxonomy" id="2053603"/>
    <lineage>
        <taxon>Viruses</taxon>
        <taxon>Duplodnaviria</taxon>
        <taxon>Heunggongvirae</taxon>
        <taxon>Uroviricota</taxon>
        <taxon>Caudoviricetes</taxon>
        <taxon>Demerecviridae</taxon>
        <taxon>Sugarlandvirus</taxon>
        <taxon>Sugarlandvirus sugarland</taxon>
    </lineage>
</organism>
<reference evidence="1 2" key="1">
    <citation type="journal article" date="2018" name="Microbiol. Resour. Announc.">
        <title>Complete Genome Sequence of Klebsiella pneumoniae Siphophage Sugarland.</title>
        <authorList>
            <person name="Erickson S.G."/>
            <person name="Lessor L."/>
            <person name="O'Leary C.J."/>
            <person name="Gill J.J."/>
            <person name="Liu M."/>
        </authorList>
    </citation>
    <scope>NUCLEOTIDE SEQUENCE [LARGE SCALE GENOMIC DNA]</scope>
</reference>
<proteinExistence type="predicted"/>
<evidence type="ECO:0000313" key="1">
    <source>
        <dbReference type="EMBL" id="ATW61845.1"/>
    </source>
</evidence>
<sequence length="62" mass="7340">MKRFVISSKPAAKLNKMASSELVKMQRDMARRYRSYQRGGQQGLPMIWDNMMRYLKSLQNNV</sequence>
<dbReference type="EMBL" id="MG459987">
    <property type="protein sequence ID" value="ATW61845.1"/>
    <property type="molecule type" value="Genomic_DNA"/>
</dbReference>
<accession>A0A2H4PH25</accession>
<protein>
    <submittedName>
        <fullName evidence="1">Uncharacterized protein</fullName>
    </submittedName>
</protein>
<name>A0A2H4PH25_9CAUD</name>
<dbReference type="InterPro" id="IPR055839">
    <property type="entry name" value="DUF7416"/>
</dbReference>
<gene>
    <name evidence="1" type="ORF">CPT_Sugarland_008</name>
</gene>